<dbReference type="PANTHER" id="PTHR40031:SF1">
    <property type="entry name" value="MEMBRANE-BOUND METAL-DEPENDENT HYDROLASE"/>
    <property type="match status" value="1"/>
</dbReference>
<dbReference type="Proteomes" id="UP000613768">
    <property type="component" value="Unassembled WGS sequence"/>
</dbReference>
<proteinExistence type="predicted"/>
<dbReference type="RefSeq" id="WP_192030279.1">
    <property type="nucleotide sequence ID" value="NZ_JACYTR010000033.1"/>
</dbReference>
<dbReference type="Pfam" id="PF04307">
    <property type="entry name" value="YdjM"/>
    <property type="match status" value="1"/>
</dbReference>
<keyword evidence="1" id="KW-1133">Transmembrane helix</keyword>
<dbReference type="GO" id="GO:0016787">
    <property type="term" value="F:hydrolase activity"/>
    <property type="evidence" value="ECO:0007669"/>
    <property type="project" value="UniProtKB-KW"/>
</dbReference>
<gene>
    <name evidence="2" type="ORF">IFO71_14050</name>
</gene>
<keyword evidence="1" id="KW-0812">Transmembrane</keyword>
<feature type="transmembrane region" description="Helical" evidence="1">
    <location>
        <begin position="58"/>
        <end position="79"/>
    </location>
</feature>
<sequence length="329" mass="36730">MDSVSQIVLGAAVAAAVMPKLPTRAMAYGAVLGTLPDLDVLLLRHLDPLRQFTEHRSFSHSLPVLFLLAPMLAFLSYQFDRGLGLISRWRWFLLVWLVLLTHPLLDAFTVYGTQLWWPLASPPVMWASVFIIDPLYTLPLLLACLWIWRGRAQPLRVRRAALFGLSLSSAYLGWSLLAQQLALDQARAALLAEGRTEARLLVSPAPFTTLLWRAVAVDADADGEAYVSLRPGAAAPRWRWTPAEARAKGAAMILPAGQKLHWFTHGFMRVIQAEHQLQIADLRMGADGDYFFVFAIAEPATPGWQPIEPLAMARPKPRLERLAEIFAHF</sequence>
<dbReference type="AlphaFoldDB" id="A0AAW3ZL72"/>
<protein>
    <submittedName>
        <fullName evidence="2">Metal-dependent hydrolase</fullName>
    </submittedName>
</protein>
<dbReference type="PANTHER" id="PTHR40031">
    <property type="entry name" value="HYPOTHETICAL MEMBRANE SPANNING PROTEIN"/>
    <property type="match status" value="1"/>
</dbReference>
<dbReference type="InterPro" id="IPR053170">
    <property type="entry name" value="Transcription_regulator"/>
</dbReference>
<reference evidence="2 3" key="1">
    <citation type="submission" date="2020-09" db="EMBL/GenBank/DDBJ databases">
        <title>Pseudoxanthomonas sp. CAU 1598 isolated from sand of Yaerae Beach.</title>
        <authorList>
            <person name="Kim W."/>
        </authorList>
    </citation>
    <scope>NUCLEOTIDE SEQUENCE [LARGE SCALE GENOMIC DNA]</scope>
    <source>
        <strain evidence="2 3">CAU 1598</strain>
    </source>
</reference>
<feature type="transmembrane region" description="Helical" evidence="1">
    <location>
        <begin position="160"/>
        <end position="177"/>
    </location>
</feature>
<evidence type="ECO:0000313" key="3">
    <source>
        <dbReference type="Proteomes" id="UP000613768"/>
    </source>
</evidence>
<name>A0AAW3ZL72_9GAMM</name>
<keyword evidence="2" id="KW-0378">Hydrolase</keyword>
<dbReference type="InterPro" id="IPR007404">
    <property type="entry name" value="YdjM-like"/>
</dbReference>
<evidence type="ECO:0000256" key="1">
    <source>
        <dbReference type="SAM" id="Phobius"/>
    </source>
</evidence>
<comment type="caution">
    <text evidence="2">The sequence shown here is derived from an EMBL/GenBank/DDBJ whole genome shotgun (WGS) entry which is preliminary data.</text>
</comment>
<keyword evidence="3" id="KW-1185">Reference proteome</keyword>
<dbReference type="EMBL" id="JACYTR010000033">
    <property type="protein sequence ID" value="MBD8526860.1"/>
    <property type="molecule type" value="Genomic_DNA"/>
</dbReference>
<accession>A0AAW3ZL72</accession>
<feature type="transmembrane region" description="Helical" evidence="1">
    <location>
        <begin position="124"/>
        <end position="148"/>
    </location>
</feature>
<evidence type="ECO:0000313" key="2">
    <source>
        <dbReference type="EMBL" id="MBD8526860.1"/>
    </source>
</evidence>
<feature type="transmembrane region" description="Helical" evidence="1">
    <location>
        <begin position="91"/>
        <end position="112"/>
    </location>
</feature>
<keyword evidence="1" id="KW-0472">Membrane</keyword>
<organism evidence="2 3">
    <name type="scientific">Pseudomarimonas arenosa</name>
    <dbReference type="NCBI Taxonomy" id="2774145"/>
    <lineage>
        <taxon>Bacteria</taxon>
        <taxon>Pseudomonadati</taxon>
        <taxon>Pseudomonadota</taxon>
        <taxon>Gammaproteobacteria</taxon>
        <taxon>Lysobacterales</taxon>
        <taxon>Lysobacteraceae</taxon>
        <taxon>Pseudomarimonas</taxon>
    </lineage>
</organism>